<gene>
    <name evidence="2" type="ORF">AAFF_G00068130</name>
</gene>
<dbReference type="AlphaFoldDB" id="A0AAD7RZF1"/>
<evidence type="ECO:0000313" key="3">
    <source>
        <dbReference type="Proteomes" id="UP001221898"/>
    </source>
</evidence>
<protein>
    <submittedName>
        <fullName evidence="2">Uncharacterized protein</fullName>
    </submittedName>
</protein>
<dbReference type="EMBL" id="JAINUG010000140">
    <property type="protein sequence ID" value="KAJ8393130.1"/>
    <property type="molecule type" value="Genomic_DNA"/>
</dbReference>
<sequence length="258" mass="26964">MFCSDFLSSRESKDPAAPISRLANCRGKRTEQMAVTRKIHSSASERFGSRVERVRGGWERLGGQGTRVGAEVSIRGPGFSTGAVRRPQLWGADLLWALSRTSTPSLCVCGFQEEKSPLAPPRPPNTTGCGPCGSHTCARQLAALADRQQDEPRASLRFAAVFSPSSRQTGPSHRGGGGRGGGTASPGTALSARRDATRRVSGAHVARAASNEAVCCSPPRRVTGDGRQANANAAMASPVTASPVTLLPGMRGEGLMAN</sequence>
<accession>A0AAD7RZF1</accession>
<reference evidence="2" key="1">
    <citation type="journal article" date="2023" name="Science">
        <title>Genome structures resolve the early diversification of teleost fishes.</title>
        <authorList>
            <person name="Parey E."/>
            <person name="Louis A."/>
            <person name="Montfort J."/>
            <person name="Bouchez O."/>
            <person name="Roques C."/>
            <person name="Iampietro C."/>
            <person name="Lluch J."/>
            <person name="Castinel A."/>
            <person name="Donnadieu C."/>
            <person name="Desvignes T."/>
            <person name="Floi Bucao C."/>
            <person name="Jouanno E."/>
            <person name="Wen M."/>
            <person name="Mejri S."/>
            <person name="Dirks R."/>
            <person name="Jansen H."/>
            <person name="Henkel C."/>
            <person name="Chen W.J."/>
            <person name="Zahm M."/>
            <person name="Cabau C."/>
            <person name="Klopp C."/>
            <person name="Thompson A.W."/>
            <person name="Robinson-Rechavi M."/>
            <person name="Braasch I."/>
            <person name="Lecointre G."/>
            <person name="Bobe J."/>
            <person name="Postlethwait J.H."/>
            <person name="Berthelot C."/>
            <person name="Roest Crollius H."/>
            <person name="Guiguen Y."/>
        </authorList>
    </citation>
    <scope>NUCLEOTIDE SEQUENCE</scope>
    <source>
        <strain evidence="2">NC1722</strain>
    </source>
</reference>
<comment type="caution">
    <text evidence="2">The sequence shown here is derived from an EMBL/GenBank/DDBJ whole genome shotgun (WGS) entry which is preliminary data.</text>
</comment>
<proteinExistence type="predicted"/>
<evidence type="ECO:0000256" key="1">
    <source>
        <dbReference type="SAM" id="MobiDB-lite"/>
    </source>
</evidence>
<name>A0AAD7RZF1_9TELE</name>
<dbReference type="Proteomes" id="UP001221898">
    <property type="component" value="Unassembled WGS sequence"/>
</dbReference>
<keyword evidence="3" id="KW-1185">Reference proteome</keyword>
<organism evidence="2 3">
    <name type="scientific">Aldrovandia affinis</name>
    <dbReference type="NCBI Taxonomy" id="143900"/>
    <lineage>
        <taxon>Eukaryota</taxon>
        <taxon>Metazoa</taxon>
        <taxon>Chordata</taxon>
        <taxon>Craniata</taxon>
        <taxon>Vertebrata</taxon>
        <taxon>Euteleostomi</taxon>
        <taxon>Actinopterygii</taxon>
        <taxon>Neopterygii</taxon>
        <taxon>Teleostei</taxon>
        <taxon>Notacanthiformes</taxon>
        <taxon>Halosauridae</taxon>
        <taxon>Aldrovandia</taxon>
    </lineage>
</organism>
<feature type="compositionally biased region" description="Gly residues" evidence="1">
    <location>
        <begin position="173"/>
        <end position="184"/>
    </location>
</feature>
<feature type="region of interest" description="Disordered" evidence="1">
    <location>
        <begin position="159"/>
        <end position="196"/>
    </location>
</feature>
<evidence type="ECO:0000313" key="2">
    <source>
        <dbReference type="EMBL" id="KAJ8393130.1"/>
    </source>
</evidence>